<dbReference type="RefSeq" id="WP_226585729.1">
    <property type="nucleotide sequence ID" value="NZ_BLAY01000080.1"/>
</dbReference>
<accession>A0AAV3XDN0</accession>
<organism evidence="1 2">
    <name type="scientific">Microseira wollei NIES-4236</name>
    <dbReference type="NCBI Taxonomy" id="2530354"/>
    <lineage>
        <taxon>Bacteria</taxon>
        <taxon>Bacillati</taxon>
        <taxon>Cyanobacteriota</taxon>
        <taxon>Cyanophyceae</taxon>
        <taxon>Oscillatoriophycideae</taxon>
        <taxon>Aerosakkonematales</taxon>
        <taxon>Aerosakkonemataceae</taxon>
        <taxon>Microseira</taxon>
    </lineage>
</organism>
<protein>
    <submittedName>
        <fullName evidence="1">Uncharacterized protein</fullName>
    </submittedName>
</protein>
<comment type="caution">
    <text evidence="1">The sequence shown here is derived from an EMBL/GenBank/DDBJ whole genome shotgun (WGS) entry which is preliminary data.</text>
</comment>
<name>A0AAV3XDN0_9CYAN</name>
<evidence type="ECO:0000313" key="1">
    <source>
        <dbReference type="EMBL" id="GET39995.1"/>
    </source>
</evidence>
<dbReference type="AlphaFoldDB" id="A0AAV3XDN0"/>
<dbReference type="Proteomes" id="UP001050975">
    <property type="component" value="Unassembled WGS sequence"/>
</dbReference>
<evidence type="ECO:0000313" key="2">
    <source>
        <dbReference type="Proteomes" id="UP001050975"/>
    </source>
</evidence>
<keyword evidence="2" id="KW-1185">Reference proteome</keyword>
<gene>
    <name evidence="1" type="ORF">MiSe_47680</name>
</gene>
<proteinExistence type="predicted"/>
<sequence length="194" mass="21352">MEQPAELLRLLLESNCRPVHHFAVKAARACPQFGAELDESTIIRLLNKPYEVTAQLGFEIARDRYTPTNPNFTLVLAIANCAFAPARAEAYRWIEAGSDRIKSDNNFIIALIASPQSETRQFARQFLSSVTLSDNQAKILIVQLFASLLGLNATGAPIAKDISETLLTCFPNQLGTLGLSVVLDLLQNPLLEIQ</sequence>
<dbReference type="EMBL" id="BLAY01000080">
    <property type="protein sequence ID" value="GET39995.1"/>
    <property type="molecule type" value="Genomic_DNA"/>
</dbReference>
<reference evidence="1" key="1">
    <citation type="submission" date="2019-10" db="EMBL/GenBank/DDBJ databases">
        <title>Draft genome sequece of Microseira wollei NIES-4236.</title>
        <authorList>
            <person name="Yamaguchi H."/>
            <person name="Suzuki S."/>
            <person name="Kawachi M."/>
        </authorList>
    </citation>
    <scope>NUCLEOTIDE SEQUENCE</scope>
    <source>
        <strain evidence="1">NIES-4236</strain>
    </source>
</reference>